<keyword evidence="11" id="KW-1185">Reference proteome</keyword>
<evidence type="ECO:0000313" key="11">
    <source>
        <dbReference type="Proteomes" id="UP000320762"/>
    </source>
</evidence>
<keyword evidence="3" id="KW-0509">mRNA transport</keyword>
<dbReference type="SUPFAM" id="SSF50729">
    <property type="entry name" value="PH domain-like"/>
    <property type="match status" value="1"/>
</dbReference>
<dbReference type="InterPro" id="IPR000156">
    <property type="entry name" value="Ran_bind_dom"/>
</dbReference>
<feature type="region of interest" description="Disordered" evidence="8">
    <location>
        <begin position="179"/>
        <end position="496"/>
    </location>
</feature>
<dbReference type="Pfam" id="PF08911">
    <property type="entry name" value="NUP50"/>
    <property type="match status" value="1"/>
</dbReference>
<feature type="compositionally biased region" description="Basic and acidic residues" evidence="8">
    <location>
        <begin position="1"/>
        <end position="13"/>
    </location>
</feature>
<dbReference type="Gene3D" id="2.30.29.30">
    <property type="entry name" value="Pleckstrin-homology domain (PH domain)/Phosphotyrosine-binding domain (PTB)"/>
    <property type="match status" value="1"/>
</dbReference>
<feature type="compositionally biased region" description="Low complexity" evidence="8">
    <location>
        <begin position="430"/>
        <end position="447"/>
    </location>
</feature>
<dbReference type="PROSITE" id="PS50196">
    <property type="entry name" value="RANBD1"/>
    <property type="match status" value="1"/>
</dbReference>
<evidence type="ECO:0000256" key="5">
    <source>
        <dbReference type="ARBA" id="ARBA00023010"/>
    </source>
</evidence>
<dbReference type="InterPro" id="IPR011993">
    <property type="entry name" value="PH-like_dom_sf"/>
</dbReference>
<protein>
    <recommendedName>
        <fullName evidence="9">RanBD1 domain-containing protein</fullName>
    </recommendedName>
</protein>
<evidence type="ECO:0000256" key="1">
    <source>
        <dbReference type="ARBA" id="ARBA00004567"/>
    </source>
</evidence>
<feature type="region of interest" description="Disordered" evidence="8">
    <location>
        <begin position="105"/>
        <end position="126"/>
    </location>
</feature>
<organism evidence="10 11">
    <name type="scientific">Schizophyllum amplum</name>
    <dbReference type="NCBI Taxonomy" id="97359"/>
    <lineage>
        <taxon>Eukaryota</taxon>
        <taxon>Fungi</taxon>
        <taxon>Dikarya</taxon>
        <taxon>Basidiomycota</taxon>
        <taxon>Agaricomycotina</taxon>
        <taxon>Agaricomycetes</taxon>
        <taxon>Agaricomycetidae</taxon>
        <taxon>Agaricales</taxon>
        <taxon>Schizophyllaceae</taxon>
        <taxon>Schizophyllum</taxon>
    </lineage>
</organism>
<evidence type="ECO:0000256" key="4">
    <source>
        <dbReference type="ARBA" id="ARBA00022927"/>
    </source>
</evidence>
<proteinExistence type="predicted"/>
<dbReference type="GO" id="GO:0051028">
    <property type="term" value="P:mRNA transport"/>
    <property type="evidence" value="ECO:0007669"/>
    <property type="project" value="UniProtKB-KW"/>
</dbReference>
<feature type="compositionally biased region" description="Basic and acidic residues" evidence="8">
    <location>
        <begin position="21"/>
        <end position="30"/>
    </location>
</feature>
<dbReference type="STRING" id="97359.A0A550CXF9"/>
<dbReference type="Pfam" id="PF00638">
    <property type="entry name" value="Ran_BP1"/>
    <property type="match status" value="1"/>
</dbReference>
<name>A0A550CXF9_9AGAR</name>
<evidence type="ECO:0000313" key="10">
    <source>
        <dbReference type="EMBL" id="TRM69486.1"/>
    </source>
</evidence>
<comment type="subcellular location">
    <subcellularLocation>
        <location evidence="1">Nucleus</location>
        <location evidence="1">Nuclear pore complex</location>
    </subcellularLocation>
</comment>
<evidence type="ECO:0000256" key="7">
    <source>
        <dbReference type="ARBA" id="ARBA00023242"/>
    </source>
</evidence>
<feature type="region of interest" description="Disordered" evidence="8">
    <location>
        <begin position="1"/>
        <end position="92"/>
    </location>
</feature>
<dbReference type="CDD" id="cd13170">
    <property type="entry name" value="RanBD_NUP50"/>
    <property type="match status" value="1"/>
</dbReference>
<dbReference type="Proteomes" id="UP000320762">
    <property type="component" value="Unassembled WGS sequence"/>
</dbReference>
<feature type="domain" description="RanBD1" evidence="9">
    <location>
        <begin position="492"/>
        <end position="604"/>
    </location>
</feature>
<evidence type="ECO:0000259" key="9">
    <source>
        <dbReference type="PROSITE" id="PS50196"/>
    </source>
</evidence>
<comment type="caution">
    <text evidence="10">The sequence shown here is derived from an EMBL/GenBank/DDBJ whole genome shotgun (WGS) entry which is preliminary data.</text>
</comment>
<dbReference type="GO" id="GO:0015031">
    <property type="term" value="P:protein transport"/>
    <property type="evidence" value="ECO:0007669"/>
    <property type="project" value="UniProtKB-KW"/>
</dbReference>
<dbReference type="PANTHER" id="PTHR38697:SF1">
    <property type="entry name" value="NUCLEAR PORE COMPLEX PROTEIN SIMILAR TO S. CEREVISIAE NUP2 (EUROFUNG)"/>
    <property type="match status" value="1"/>
</dbReference>
<keyword evidence="4" id="KW-0653">Protein transport</keyword>
<keyword evidence="5" id="KW-0811">Translocation</keyword>
<dbReference type="SMART" id="SM00160">
    <property type="entry name" value="RanBD"/>
    <property type="match status" value="1"/>
</dbReference>
<feature type="compositionally biased region" description="Low complexity" evidence="8">
    <location>
        <begin position="216"/>
        <end position="248"/>
    </location>
</feature>
<dbReference type="EMBL" id="VDMD01000001">
    <property type="protein sequence ID" value="TRM69486.1"/>
    <property type="molecule type" value="Genomic_DNA"/>
</dbReference>
<dbReference type="PANTHER" id="PTHR38697">
    <property type="entry name" value="NUCLEAR PORE COMPLEX PROTEIN SIMILAR TO S. CEREVISIAE NUP2 (EUROFUNG)"/>
    <property type="match status" value="1"/>
</dbReference>
<evidence type="ECO:0000256" key="3">
    <source>
        <dbReference type="ARBA" id="ARBA00022816"/>
    </source>
</evidence>
<accession>A0A550CXF9</accession>
<dbReference type="GO" id="GO:0005643">
    <property type="term" value="C:nuclear pore"/>
    <property type="evidence" value="ECO:0007669"/>
    <property type="project" value="UniProtKB-SubCell"/>
</dbReference>
<dbReference type="OrthoDB" id="185618at2759"/>
<keyword evidence="2" id="KW-0813">Transport</keyword>
<dbReference type="InterPro" id="IPR015007">
    <property type="entry name" value="NUP2/50/61"/>
</dbReference>
<keyword evidence="7" id="KW-0539">Nucleus</keyword>
<gene>
    <name evidence="10" type="ORF">BD626DRAFT_12950</name>
</gene>
<feature type="compositionally biased region" description="Pro residues" evidence="8">
    <location>
        <begin position="374"/>
        <end position="385"/>
    </location>
</feature>
<keyword evidence="6" id="KW-0906">Nuclear pore complex</keyword>
<dbReference type="AlphaFoldDB" id="A0A550CXF9"/>
<feature type="compositionally biased region" description="Gly residues" evidence="8">
    <location>
        <begin position="66"/>
        <end position="82"/>
    </location>
</feature>
<evidence type="ECO:0000256" key="2">
    <source>
        <dbReference type="ARBA" id="ARBA00022448"/>
    </source>
</evidence>
<sequence>MKRGAERQATRDDADNEDDADPGRGLKKANDAALAARQIRGLPKRSRSSTPVTGDAASSAPPKFSGFGGFGSSSASGSGGFSLGSPPVASSASNATKTFAGLLGASASPAKPATPPAAAPAPSASTKPAAALTYYTALRGLNVSFVSAVSRAVEEDPFADVAALAEHYKTLRISVQRQYDDRAGKENASAPSKAEPPKATMPAPPASFEGFKGFTPSPSLSSAPPSGPAFSFKPTETSSTKPSPFSFPDAKPPVTASAPLPFSLATAPPSSFGAKPSDAPKASGGFSFGKNAESSKLDSSKASAPSGFSFGKVDATKDSKDAAPPSFSFAKSDGTKDEGSGFSFGSSAKNPFSGFGSAPDRAASTNSLFGASPTPTPPPATPPSKPSAFGAFGFGRPPSAGSLGNPVGFGFGSPPRTPGEVEAEGKKEGFSFSSGSAFGTGASFGSAPPFGSKPDDKKEEVEEKTDEGVKTGEEANNLGLLSANPHDEEGIGEEDEETTHVMRAFAFKLDDGKWAKLGTGLVRLKKHKETNVCRMLMRNSSTGKININFKLYGGLTPKVNNKLAVSFVGHDDGHSKTYNLKFKSEDEAQEMMAALNREIEFVKAKEES</sequence>
<reference evidence="10 11" key="1">
    <citation type="journal article" date="2019" name="New Phytol.">
        <title>Comparative genomics reveals unique wood-decay strategies and fruiting body development in the Schizophyllaceae.</title>
        <authorList>
            <person name="Almasi E."/>
            <person name="Sahu N."/>
            <person name="Krizsan K."/>
            <person name="Balint B."/>
            <person name="Kovacs G.M."/>
            <person name="Kiss B."/>
            <person name="Cseklye J."/>
            <person name="Drula E."/>
            <person name="Henrissat B."/>
            <person name="Nagy I."/>
            <person name="Chovatia M."/>
            <person name="Adam C."/>
            <person name="LaButti K."/>
            <person name="Lipzen A."/>
            <person name="Riley R."/>
            <person name="Grigoriev I.V."/>
            <person name="Nagy L.G."/>
        </authorList>
    </citation>
    <scope>NUCLEOTIDE SEQUENCE [LARGE SCALE GENOMIC DNA]</scope>
    <source>
        <strain evidence="10 11">NL-1724</strain>
    </source>
</reference>
<dbReference type="InterPro" id="IPR053074">
    <property type="entry name" value="NPC_Nucleoporin"/>
</dbReference>
<evidence type="ECO:0000256" key="8">
    <source>
        <dbReference type="SAM" id="MobiDB-lite"/>
    </source>
</evidence>
<evidence type="ECO:0000256" key="6">
    <source>
        <dbReference type="ARBA" id="ARBA00023132"/>
    </source>
</evidence>
<feature type="compositionally biased region" description="Basic and acidic residues" evidence="8">
    <location>
        <begin position="453"/>
        <end position="473"/>
    </location>
</feature>